<gene>
    <name evidence="1" type="ORF">HNR53_000951</name>
</gene>
<dbReference type="EMBL" id="JACHGK010000002">
    <property type="protein sequence ID" value="MBB6444343.1"/>
    <property type="molecule type" value="Genomic_DNA"/>
</dbReference>
<reference evidence="1 2" key="1">
    <citation type="submission" date="2020-08" db="EMBL/GenBank/DDBJ databases">
        <title>Genomic Encyclopedia of Type Strains, Phase IV (KMG-IV): sequencing the most valuable type-strain genomes for metagenomic binning, comparative biology and taxonomic classification.</title>
        <authorList>
            <person name="Goeker M."/>
        </authorList>
    </citation>
    <scope>NUCLEOTIDE SEQUENCE [LARGE SCALE GENOMIC DNA]</scope>
    <source>
        <strain evidence="1 2">DSM 5391</strain>
    </source>
</reference>
<keyword evidence="2" id="KW-1185">Reference proteome</keyword>
<proteinExistence type="predicted"/>
<evidence type="ECO:0000313" key="2">
    <source>
        <dbReference type="Proteomes" id="UP000531594"/>
    </source>
</evidence>
<comment type="caution">
    <text evidence="1">The sequence shown here is derived from an EMBL/GenBank/DDBJ whole genome shotgun (WGS) entry which is preliminary data.</text>
</comment>
<sequence>MNYTKIVNDFSLHNQEVHRNNEKQVYSIVNEPVFVYCELYLLICLALQKKRTVEESK</sequence>
<protein>
    <submittedName>
        <fullName evidence="1">Uncharacterized protein (UPF0218 family)</fullName>
    </submittedName>
</protein>
<dbReference type="Proteomes" id="UP000531594">
    <property type="component" value="Unassembled WGS sequence"/>
</dbReference>
<accession>A0A7X0LUB1</accession>
<organism evidence="1 2">
    <name type="scientific">Bacillus benzoevorans</name>
    <dbReference type="NCBI Taxonomy" id="1456"/>
    <lineage>
        <taxon>Bacteria</taxon>
        <taxon>Bacillati</taxon>
        <taxon>Bacillota</taxon>
        <taxon>Bacilli</taxon>
        <taxon>Bacillales</taxon>
        <taxon>Bacillaceae</taxon>
        <taxon>Bacillus</taxon>
    </lineage>
</organism>
<dbReference type="AlphaFoldDB" id="A0A7X0LUB1"/>
<name>A0A7X0LUB1_9BACI</name>
<evidence type="ECO:0000313" key="1">
    <source>
        <dbReference type="EMBL" id="MBB6444343.1"/>
    </source>
</evidence>